<dbReference type="EMBL" id="QUNI01000001">
    <property type="protein sequence ID" value="REH01568.1"/>
    <property type="molecule type" value="Genomic_DNA"/>
</dbReference>
<protein>
    <submittedName>
        <fullName evidence="3">Putative outer membrane protein</fullName>
    </submittedName>
</protein>
<evidence type="ECO:0000256" key="1">
    <source>
        <dbReference type="SAM" id="SignalP"/>
    </source>
</evidence>
<dbReference type="InterPro" id="IPR011250">
    <property type="entry name" value="OMP/PagP_B-barrel"/>
</dbReference>
<dbReference type="InterPro" id="IPR025665">
    <property type="entry name" value="Beta-barrel_OMP_2"/>
</dbReference>
<feature type="chain" id="PRO_5017665294" evidence="1">
    <location>
        <begin position="22"/>
        <end position="216"/>
    </location>
</feature>
<feature type="domain" description="Outer membrane protein beta-barrel" evidence="2">
    <location>
        <begin position="21"/>
        <end position="179"/>
    </location>
</feature>
<sequence length="216" mass="24160">MKRRVITIICLVLIGIFQSNAQVTLKPGVKGGVVFSRLTNFDSDFKTGFYLGGQLAIKFNKLYTLQPEIVYSQQGANSNYSALLIDDYYNPNIMTVNNSVKHSLDYLSLSAISKFSFGTGFHVIVGPSLDFKVHDNFEKSYFYNDSPIGFDFAIVGGFGYSFSNGLSFDARFKQGMVDIYGNNYNTNVDNNNNGNYDEVVLNQSFQLGLSYSFDLK</sequence>
<accession>A0A3E0ETR8</accession>
<keyword evidence="4" id="KW-1185">Reference proteome</keyword>
<dbReference type="RefSeq" id="WP_115809179.1">
    <property type="nucleotide sequence ID" value="NZ_QUNI01000001.1"/>
</dbReference>
<name>A0A3E0ETR8_9FLAO</name>
<dbReference type="Pfam" id="PF13568">
    <property type="entry name" value="OMP_b-brl_2"/>
    <property type="match status" value="1"/>
</dbReference>
<feature type="signal peptide" evidence="1">
    <location>
        <begin position="1"/>
        <end position="21"/>
    </location>
</feature>
<dbReference type="SUPFAM" id="SSF56925">
    <property type="entry name" value="OMPA-like"/>
    <property type="match status" value="1"/>
</dbReference>
<proteinExistence type="predicted"/>
<comment type="caution">
    <text evidence="3">The sequence shown here is derived from an EMBL/GenBank/DDBJ whole genome shotgun (WGS) entry which is preliminary data.</text>
</comment>
<gene>
    <name evidence="3" type="ORF">C8P67_10146</name>
</gene>
<dbReference type="OrthoDB" id="947434at2"/>
<keyword evidence="1" id="KW-0732">Signal</keyword>
<evidence type="ECO:0000259" key="2">
    <source>
        <dbReference type="Pfam" id="PF13568"/>
    </source>
</evidence>
<dbReference type="Proteomes" id="UP000257136">
    <property type="component" value="Unassembled WGS sequence"/>
</dbReference>
<evidence type="ECO:0000313" key="3">
    <source>
        <dbReference type="EMBL" id="REH01568.1"/>
    </source>
</evidence>
<reference evidence="3 4" key="1">
    <citation type="submission" date="2018-08" db="EMBL/GenBank/DDBJ databases">
        <title>Genomic Encyclopedia of Archaeal and Bacterial Type Strains, Phase II (KMG-II): from individual species to whole genera.</title>
        <authorList>
            <person name="Goeker M."/>
        </authorList>
    </citation>
    <scope>NUCLEOTIDE SEQUENCE [LARGE SCALE GENOMIC DNA]</scope>
    <source>
        <strain evidence="3 4">DSM 100880</strain>
    </source>
</reference>
<organism evidence="3 4">
    <name type="scientific">Flavobacterium aquicola</name>
    <dbReference type="NCBI Taxonomy" id="1682742"/>
    <lineage>
        <taxon>Bacteria</taxon>
        <taxon>Pseudomonadati</taxon>
        <taxon>Bacteroidota</taxon>
        <taxon>Flavobacteriia</taxon>
        <taxon>Flavobacteriales</taxon>
        <taxon>Flavobacteriaceae</taxon>
        <taxon>Flavobacterium</taxon>
    </lineage>
</organism>
<dbReference type="AlphaFoldDB" id="A0A3E0ETR8"/>
<evidence type="ECO:0000313" key="4">
    <source>
        <dbReference type="Proteomes" id="UP000257136"/>
    </source>
</evidence>